<evidence type="ECO:0000313" key="3">
    <source>
        <dbReference type="Proteomes" id="UP000293360"/>
    </source>
</evidence>
<protein>
    <recommendedName>
        <fullName evidence="4">Early meiotic induction protein 1</fullName>
    </recommendedName>
</protein>
<dbReference type="Pfam" id="PF11326">
    <property type="entry name" value="PANTS-like"/>
    <property type="match status" value="1"/>
</dbReference>
<feature type="compositionally biased region" description="Low complexity" evidence="1">
    <location>
        <begin position="107"/>
        <end position="141"/>
    </location>
</feature>
<dbReference type="AlphaFoldDB" id="A0A4V1X9G7"/>
<evidence type="ECO:0000256" key="1">
    <source>
        <dbReference type="SAM" id="MobiDB-lite"/>
    </source>
</evidence>
<feature type="compositionally biased region" description="Polar residues" evidence="1">
    <location>
        <begin position="1"/>
        <end position="12"/>
    </location>
</feature>
<feature type="compositionally biased region" description="Low complexity" evidence="1">
    <location>
        <begin position="72"/>
        <end position="100"/>
    </location>
</feature>
<dbReference type="PANTHER" id="PTHR28052">
    <property type="entry name" value="UPF0545 PROTEIN C22ORF39"/>
    <property type="match status" value="1"/>
</dbReference>
<dbReference type="STRING" id="155417.A0A4V1X9G7"/>
<dbReference type="PANTHER" id="PTHR28052:SF1">
    <property type="entry name" value="UPF0545 PROTEIN C22ORF39"/>
    <property type="match status" value="1"/>
</dbReference>
<dbReference type="InterPro" id="IPR021475">
    <property type="entry name" value="Pants/Emi1-like"/>
</dbReference>
<accession>A0A4V1X9G7</accession>
<dbReference type="EMBL" id="QJNU01000551">
    <property type="protein sequence ID" value="RYO95390.1"/>
    <property type="molecule type" value="Genomic_DNA"/>
</dbReference>
<reference evidence="2 3" key="1">
    <citation type="submission" date="2018-06" db="EMBL/GenBank/DDBJ databases">
        <title>Complete Genomes of Monosporascus.</title>
        <authorList>
            <person name="Robinson A.J."/>
            <person name="Natvig D.O."/>
        </authorList>
    </citation>
    <scope>NUCLEOTIDE SEQUENCE [LARGE SCALE GENOMIC DNA]</scope>
    <source>
        <strain evidence="2 3">CBS 110550</strain>
    </source>
</reference>
<keyword evidence="3" id="KW-1185">Reference proteome</keyword>
<feature type="region of interest" description="Disordered" evidence="1">
    <location>
        <begin position="1"/>
        <end position="147"/>
    </location>
</feature>
<organism evidence="2 3">
    <name type="scientific">Monosporascus ibericus</name>
    <dbReference type="NCBI Taxonomy" id="155417"/>
    <lineage>
        <taxon>Eukaryota</taxon>
        <taxon>Fungi</taxon>
        <taxon>Dikarya</taxon>
        <taxon>Ascomycota</taxon>
        <taxon>Pezizomycotina</taxon>
        <taxon>Sordariomycetes</taxon>
        <taxon>Xylariomycetidae</taxon>
        <taxon>Xylariales</taxon>
        <taxon>Xylariales incertae sedis</taxon>
        <taxon>Monosporascus</taxon>
    </lineage>
</organism>
<name>A0A4V1X9G7_9PEZI</name>
<dbReference type="OrthoDB" id="2017405at2759"/>
<feature type="compositionally biased region" description="Low complexity" evidence="1">
    <location>
        <begin position="27"/>
        <end position="52"/>
    </location>
</feature>
<sequence length="282" mass="30896">MGWMWSSSSSPAATPLNGAGTDKGEAQTEPQTQAPAAPAAGGAQTTSTTTTADYGDPEIARFMAQLNEEFGSKPSAAEPAKSSATASASPEPAAANKPSPWSLFWRTSSSQQHQQQPPSEPTTSRASTTIPDQSSTTTTPQRLDPLSESLLPTTMSCRAAFDAAFHCNSLGGQWTSVYRSGGVRSCSEHWDDFWFCMRARSYPGALKEEAIRDHYRRRELARYHGRGKPSSADVWEPRTERLPPGAAFREPLGPMPHDLSDEEWYAMEIERRRRVQEALRDT</sequence>
<evidence type="ECO:0000313" key="2">
    <source>
        <dbReference type="EMBL" id="RYO95390.1"/>
    </source>
</evidence>
<dbReference type="Proteomes" id="UP000293360">
    <property type="component" value="Unassembled WGS sequence"/>
</dbReference>
<gene>
    <name evidence="2" type="ORF">DL764_007708</name>
</gene>
<proteinExistence type="predicted"/>
<evidence type="ECO:0008006" key="4">
    <source>
        <dbReference type="Google" id="ProtNLM"/>
    </source>
</evidence>
<comment type="caution">
    <text evidence="2">The sequence shown here is derived from an EMBL/GenBank/DDBJ whole genome shotgun (WGS) entry which is preliminary data.</text>
</comment>